<evidence type="ECO:0000313" key="3">
    <source>
        <dbReference type="Proteomes" id="UP001071230"/>
    </source>
</evidence>
<protein>
    <submittedName>
        <fullName evidence="1">Uncharacterized protein</fullName>
    </submittedName>
</protein>
<dbReference type="EMBL" id="CDGJ01000058">
    <property type="protein sequence ID" value="CEJ07479.1"/>
    <property type="molecule type" value="Genomic_DNA"/>
</dbReference>
<sequence>MLLELAGFSQGEIQSSGVVTERRCRFSTTVYETALAKREGPLPRRFVCRN</sequence>
<dbReference type="KEGG" id="aacx:DEACI_2977"/>
<keyword evidence="3" id="KW-1185">Reference proteome</keyword>
<dbReference type="EMBL" id="LR746496">
    <property type="protein sequence ID" value="CAA7602303.1"/>
    <property type="molecule type" value="Genomic_DNA"/>
</dbReference>
<evidence type="ECO:0000313" key="2">
    <source>
        <dbReference type="EMBL" id="CEJ07479.1"/>
    </source>
</evidence>
<organism evidence="1">
    <name type="scientific">Acididesulfobacillus acetoxydans</name>
    <dbReference type="NCBI Taxonomy" id="1561005"/>
    <lineage>
        <taxon>Bacteria</taxon>
        <taxon>Bacillati</taxon>
        <taxon>Bacillota</taxon>
        <taxon>Clostridia</taxon>
        <taxon>Eubacteriales</taxon>
        <taxon>Peptococcaceae</taxon>
        <taxon>Acididesulfobacillus</taxon>
    </lineage>
</organism>
<accession>A0A8S0VXT9</accession>
<dbReference type="Proteomes" id="UP001071230">
    <property type="component" value="Unassembled WGS sequence"/>
</dbReference>
<reference evidence="1" key="2">
    <citation type="submission" date="2020-01" db="EMBL/GenBank/DDBJ databases">
        <authorList>
            <person name="Hornung B."/>
        </authorList>
    </citation>
    <scope>NUCLEOTIDE SEQUENCE</scope>
    <source>
        <strain evidence="1">PacBioINE</strain>
    </source>
</reference>
<dbReference type="Proteomes" id="UP000836597">
    <property type="component" value="Chromosome"/>
</dbReference>
<proteinExistence type="predicted"/>
<evidence type="ECO:0000313" key="1">
    <source>
        <dbReference type="EMBL" id="CAA7602303.1"/>
    </source>
</evidence>
<dbReference type="AlphaFoldDB" id="A0A8S0VXT9"/>
<reference evidence="2" key="1">
    <citation type="submission" date="2014-11" db="EMBL/GenBank/DDBJ databases">
        <authorList>
            <person name="Hornung B.V."/>
        </authorList>
    </citation>
    <scope>NUCLEOTIDE SEQUENCE</scope>
    <source>
        <strain evidence="2">INE</strain>
    </source>
</reference>
<name>A0A8S0VXT9_9FIRM</name>
<gene>
    <name evidence="2" type="ORF">DEACI_1945</name>
    <name evidence="1" type="ORF">DEACI_2977</name>
</gene>